<accession>A0A291NMY3</accession>
<dbReference type="InterPro" id="IPR050177">
    <property type="entry name" value="Lipid_A_modif_metabolic_enz"/>
</dbReference>
<dbReference type="InterPro" id="IPR036291">
    <property type="entry name" value="NAD(P)-bd_dom_sf"/>
</dbReference>
<evidence type="ECO:0000313" key="3">
    <source>
        <dbReference type="EMBL" id="ATJ00761.1"/>
    </source>
</evidence>
<dbReference type="CDD" id="cd08946">
    <property type="entry name" value="SDR_e"/>
    <property type="match status" value="1"/>
</dbReference>
<sequence>MAALRHRRPELSPAVSTTQDGTAPGAAPGTARGTAPGTVAVLGATGCVGRSVCDELLRTGHRVLGVARNPAPHTRTHTFAALDVAATAPERLAGLLDRHGVGTVINASGGWGTTAEEMRHAHIDLVERLADGCAATSRRVRIVQMGSIHEYGPVPDGVLIDEHRAPGPLTAYGLTKRTGSEHLLAQTRAGRVDGVVLRAVNVCGPHTTAASFLGAVVARLRALRPGDVLTLDVADARRDFVDVRDLARAAVAAVHAPVTGLVVNIGRGEAVPMRALVEALIHAAGVDGTSVRLNSAEVASKGGGWTCADIRFAARVLGWRPTVPLSASVRAMWETAAGTTSLEVS</sequence>
<dbReference type="Gene3D" id="3.40.50.720">
    <property type="entry name" value="NAD(P)-binding Rossmann-like Domain"/>
    <property type="match status" value="1"/>
</dbReference>
<reference evidence="3" key="1">
    <citation type="journal article" date="2017" name="Org. Lett.">
        <title>Elucidating the Sugar Tailoring Steps in the Cytorhodin Biosynthetic Pathway.</title>
        <authorList>
            <person name="Gui C."/>
            <person name="Mo X."/>
            <person name="Gu Y.C."/>
            <person name="Ju J."/>
        </authorList>
    </citation>
    <scope>NUCLEOTIDE SEQUENCE</scope>
    <source>
        <strain evidence="3">SCSIO 1666</strain>
    </source>
</reference>
<dbReference type="EMBL" id="MF773975">
    <property type="protein sequence ID" value="ATJ00761.1"/>
    <property type="molecule type" value="Genomic_DNA"/>
</dbReference>
<evidence type="ECO:0000259" key="2">
    <source>
        <dbReference type="Pfam" id="PF01370"/>
    </source>
</evidence>
<dbReference type="AlphaFoldDB" id="A0A291NMY3"/>
<organism evidence="3">
    <name type="scientific">Streptomyces sp. SCSIO 1666</name>
    <dbReference type="NCBI Taxonomy" id="861528"/>
    <lineage>
        <taxon>Bacteria</taxon>
        <taxon>Bacillati</taxon>
        <taxon>Actinomycetota</taxon>
        <taxon>Actinomycetes</taxon>
        <taxon>Kitasatosporales</taxon>
        <taxon>Streptomycetaceae</taxon>
        <taxon>Streptomyces</taxon>
    </lineage>
</organism>
<dbReference type="SUPFAM" id="SSF51735">
    <property type="entry name" value="NAD(P)-binding Rossmann-fold domains"/>
    <property type="match status" value="1"/>
</dbReference>
<feature type="compositionally biased region" description="Low complexity" evidence="1">
    <location>
        <begin position="17"/>
        <end position="34"/>
    </location>
</feature>
<protein>
    <submittedName>
        <fullName evidence="3">NAD-dependent epimerase</fullName>
    </submittedName>
</protein>
<feature type="domain" description="NAD-dependent epimerase/dehydratase" evidence="2">
    <location>
        <begin position="39"/>
        <end position="266"/>
    </location>
</feature>
<evidence type="ECO:0000256" key="1">
    <source>
        <dbReference type="SAM" id="MobiDB-lite"/>
    </source>
</evidence>
<dbReference type="Pfam" id="PF01370">
    <property type="entry name" value="Epimerase"/>
    <property type="match status" value="1"/>
</dbReference>
<feature type="region of interest" description="Disordered" evidence="1">
    <location>
        <begin position="1"/>
        <end position="34"/>
    </location>
</feature>
<proteinExistence type="predicted"/>
<dbReference type="PANTHER" id="PTHR43245">
    <property type="entry name" value="BIFUNCTIONAL POLYMYXIN RESISTANCE PROTEIN ARNA"/>
    <property type="match status" value="1"/>
</dbReference>
<dbReference type="InterPro" id="IPR001509">
    <property type="entry name" value="Epimerase_deHydtase"/>
</dbReference>
<name>A0A291NMY3_9ACTN</name>